<dbReference type="AlphaFoldDB" id="A0A937KB99"/>
<name>A0A937KB99_9BACT</name>
<sequence length="417" mass="49475">MRLTLPAKYKRTGLHVWCNTCKKVVTKSPCRRVGHSMVYQSRVWNPNTKQADLIKSWSNLDVEDAYLHHQEWKQLLVENEYDISAIQANYNEEIGESPQNLDQGIAWYLDYLKDLNVEEFEKKNLSEDYILEQKRFINRFREALIQKGVKIKSFQLNKRHLGIFHNYLENKGYANKTYNKHIVGLRTMYNAFITEGFTESNPFNRITQKYTVNNPDIVYEEELEQLFKVISYDNGWAQVGKTRRNFYRPWLRNAILLALYTGERRDGVFLLKWQHIEENYIKVPNFKVNRKQKIEDHHYLPITEDVASFLLTLERGGDDDYIIEPCHANRQTLKDQCSKAFSHFWSIAGFNTRKEFKALRKTLETRLWDMLGDKSKALKRHKNLSTTIDFYLGQKQIMEQLQGQKLFGFLSELNTKT</sequence>
<accession>A0A937KB99</accession>
<evidence type="ECO:0000259" key="3">
    <source>
        <dbReference type="PROSITE" id="PS51898"/>
    </source>
</evidence>
<keyword evidence="5" id="KW-1185">Reference proteome</keyword>
<dbReference type="InterPro" id="IPR013762">
    <property type="entry name" value="Integrase-like_cat_sf"/>
</dbReference>
<dbReference type="InterPro" id="IPR011010">
    <property type="entry name" value="DNA_brk_join_enz"/>
</dbReference>
<dbReference type="Gene3D" id="1.10.150.130">
    <property type="match status" value="1"/>
</dbReference>
<keyword evidence="2" id="KW-0233">DNA recombination</keyword>
<dbReference type="EMBL" id="JAEUGD010000016">
    <property type="protein sequence ID" value="MBL6445654.1"/>
    <property type="molecule type" value="Genomic_DNA"/>
</dbReference>
<keyword evidence="1" id="KW-0238">DNA-binding</keyword>
<reference evidence="4" key="1">
    <citation type="submission" date="2021-01" db="EMBL/GenBank/DDBJ databases">
        <title>Fulvivirga kasyanovii gen. nov., sp nov., a novel member of the phylum Bacteroidetes isolated from seawater in a mussel farm.</title>
        <authorList>
            <person name="Zhao L.-H."/>
            <person name="Wang Z.-J."/>
        </authorList>
    </citation>
    <scope>NUCLEOTIDE SEQUENCE</scope>
    <source>
        <strain evidence="4">29W222</strain>
    </source>
</reference>
<evidence type="ECO:0000313" key="5">
    <source>
        <dbReference type="Proteomes" id="UP000614216"/>
    </source>
</evidence>
<dbReference type="Pfam" id="PF13102">
    <property type="entry name" value="Phage_int_SAM_5"/>
    <property type="match status" value="1"/>
</dbReference>
<proteinExistence type="predicted"/>
<dbReference type="Pfam" id="PF00589">
    <property type="entry name" value="Phage_integrase"/>
    <property type="match status" value="1"/>
</dbReference>
<feature type="domain" description="Tyr recombinase" evidence="3">
    <location>
        <begin position="213"/>
        <end position="406"/>
    </location>
</feature>
<dbReference type="InterPro" id="IPR025269">
    <property type="entry name" value="SAM-like_dom"/>
</dbReference>
<protein>
    <submittedName>
        <fullName evidence="4">Phage integrase SAM-like domain-containing protein</fullName>
    </submittedName>
</protein>
<dbReference type="GO" id="GO:0015074">
    <property type="term" value="P:DNA integration"/>
    <property type="evidence" value="ECO:0007669"/>
    <property type="project" value="InterPro"/>
</dbReference>
<evidence type="ECO:0000256" key="1">
    <source>
        <dbReference type="ARBA" id="ARBA00023125"/>
    </source>
</evidence>
<dbReference type="Gene3D" id="1.10.443.10">
    <property type="entry name" value="Intergrase catalytic core"/>
    <property type="match status" value="1"/>
</dbReference>
<gene>
    <name evidence="4" type="ORF">JMN32_05000</name>
</gene>
<evidence type="ECO:0000313" key="4">
    <source>
        <dbReference type="EMBL" id="MBL6445654.1"/>
    </source>
</evidence>
<dbReference type="InterPro" id="IPR010998">
    <property type="entry name" value="Integrase_recombinase_N"/>
</dbReference>
<dbReference type="PROSITE" id="PS51898">
    <property type="entry name" value="TYR_RECOMBINASE"/>
    <property type="match status" value="1"/>
</dbReference>
<dbReference type="RefSeq" id="WP_202855193.1">
    <property type="nucleotide sequence ID" value="NZ_JAEUGD010000016.1"/>
</dbReference>
<dbReference type="Proteomes" id="UP000614216">
    <property type="component" value="Unassembled WGS sequence"/>
</dbReference>
<dbReference type="GO" id="GO:0006310">
    <property type="term" value="P:DNA recombination"/>
    <property type="evidence" value="ECO:0007669"/>
    <property type="project" value="UniProtKB-KW"/>
</dbReference>
<dbReference type="GO" id="GO:0003677">
    <property type="term" value="F:DNA binding"/>
    <property type="evidence" value="ECO:0007669"/>
    <property type="project" value="UniProtKB-KW"/>
</dbReference>
<comment type="caution">
    <text evidence="4">The sequence shown here is derived from an EMBL/GenBank/DDBJ whole genome shotgun (WGS) entry which is preliminary data.</text>
</comment>
<dbReference type="InterPro" id="IPR002104">
    <property type="entry name" value="Integrase_catalytic"/>
</dbReference>
<evidence type="ECO:0000256" key="2">
    <source>
        <dbReference type="ARBA" id="ARBA00023172"/>
    </source>
</evidence>
<dbReference type="SUPFAM" id="SSF56349">
    <property type="entry name" value="DNA breaking-rejoining enzymes"/>
    <property type="match status" value="1"/>
</dbReference>
<organism evidence="4 5">
    <name type="scientific">Fulvivirga marina</name>
    <dbReference type="NCBI Taxonomy" id="2494733"/>
    <lineage>
        <taxon>Bacteria</taxon>
        <taxon>Pseudomonadati</taxon>
        <taxon>Bacteroidota</taxon>
        <taxon>Cytophagia</taxon>
        <taxon>Cytophagales</taxon>
        <taxon>Fulvivirgaceae</taxon>
        <taxon>Fulvivirga</taxon>
    </lineage>
</organism>